<evidence type="ECO:0000313" key="1">
    <source>
        <dbReference type="EMBL" id="TFK60440.1"/>
    </source>
</evidence>
<gene>
    <name evidence="1" type="ORF">BDN72DRAFT_850520</name>
</gene>
<dbReference type="Proteomes" id="UP000308600">
    <property type="component" value="Unassembled WGS sequence"/>
</dbReference>
<dbReference type="EMBL" id="ML208775">
    <property type="protein sequence ID" value="TFK60440.1"/>
    <property type="molecule type" value="Genomic_DNA"/>
</dbReference>
<proteinExistence type="predicted"/>
<keyword evidence="2" id="KW-1185">Reference proteome</keyword>
<organism evidence="1 2">
    <name type="scientific">Pluteus cervinus</name>
    <dbReference type="NCBI Taxonomy" id="181527"/>
    <lineage>
        <taxon>Eukaryota</taxon>
        <taxon>Fungi</taxon>
        <taxon>Dikarya</taxon>
        <taxon>Basidiomycota</taxon>
        <taxon>Agaricomycotina</taxon>
        <taxon>Agaricomycetes</taxon>
        <taxon>Agaricomycetidae</taxon>
        <taxon>Agaricales</taxon>
        <taxon>Pluteineae</taxon>
        <taxon>Pluteaceae</taxon>
        <taxon>Pluteus</taxon>
    </lineage>
</organism>
<name>A0ACD3A4V3_9AGAR</name>
<reference evidence="1 2" key="1">
    <citation type="journal article" date="2019" name="Nat. Ecol. Evol.">
        <title>Megaphylogeny resolves global patterns of mushroom evolution.</title>
        <authorList>
            <person name="Varga T."/>
            <person name="Krizsan K."/>
            <person name="Foldi C."/>
            <person name="Dima B."/>
            <person name="Sanchez-Garcia M."/>
            <person name="Sanchez-Ramirez S."/>
            <person name="Szollosi G.J."/>
            <person name="Szarkandi J.G."/>
            <person name="Papp V."/>
            <person name="Albert L."/>
            <person name="Andreopoulos W."/>
            <person name="Angelini C."/>
            <person name="Antonin V."/>
            <person name="Barry K.W."/>
            <person name="Bougher N.L."/>
            <person name="Buchanan P."/>
            <person name="Buyck B."/>
            <person name="Bense V."/>
            <person name="Catcheside P."/>
            <person name="Chovatia M."/>
            <person name="Cooper J."/>
            <person name="Damon W."/>
            <person name="Desjardin D."/>
            <person name="Finy P."/>
            <person name="Geml J."/>
            <person name="Haridas S."/>
            <person name="Hughes K."/>
            <person name="Justo A."/>
            <person name="Karasinski D."/>
            <person name="Kautmanova I."/>
            <person name="Kiss B."/>
            <person name="Kocsube S."/>
            <person name="Kotiranta H."/>
            <person name="LaButti K.M."/>
            <person name="Lechner B.E."/>
            <person name="Liimatainen K."/>
            <person name="Lipzen A."/>
            <person name="Lukacs Z."/>
            <person name="Mihaltcheva S."/>
            <person name="Morgado L.N."/>
            <person name="Niskanen T."/>
            <person name="Noordeloos M.E."/>
            <person name="Ohm R.A."/>
            <person name="Ortiz-Santana B."/>
            <person name="Ovrebo C."/>
            <person name="Racz N."/>
            <person name="Riley R."/>
            <person name="Savchenko A."/>
            <person name="Shiryaev A."/>
            <person name="Soop K."/>
            <person name="Spirin V."/>
            <person name="Szebenyi C."/>
            <person name="Tomsovsky M."/>
            <person name="Tulloss R.E."/>
            <person name="Uehling J."/>
            <person name="Grigoriev I.V."/>
            <person name="Vagvolgyi C."/>
            <person name="Papp T."/>
            <person name="Martin F.M."/>
            <person name="Miettinen O."/>
            <person name="Hibbett D.S."/>
            <person name="Nagy L.G."/>
        </authorList>
    </citation>
    <scope>NUCLEOTIDE SEQUENCE [LARGE SCALE GENOMIC DNA]</scope>
    <source>
        <strain evidence="1 2">NL-1719</strain>
    </source>
</reference>
<sequence>MEEMKEELAVTLSAKEELEALKPKAARHEEVVNSIESSLQCQICTDFLYQPHAVSPCGHVFCLECLQGWFRKAPPSNEDMIDGDDPNDDPHYVLNRQKSCPCCRAIVARRPVPVFLLKAVNEALRKVNSAIRPEPPSSCDNQDPWKGIFYSDSDYDSVDDDDDDDDDGEDDPLNLGWNIGMGYEEYESASGSEEGEDEDDDEDDDEDVEYVRGSWEPPAYPEFMSPDVDARTLNMLQRGCTDDMIGRYSMQYGDTEGLVAFLPRPSARLSERDRMYLGFNIELDEEDPDGEYFIQCLLQEVVDYPHRWEVGAENGVRILRRLVRLDDPVEYETWLDAEDVD</sequence>
<feature type="non-terminal residue" evidence="1">
    <location>
        <position position="341"/>
    </location>
</feature>
<protein>
    <submittedName>
        <fullName evidence="1">Uncharacterized protein</fullName>
    </submittedName>
</protein>
<evidence type="ECO:0000313" key="2">
    <source>
        <dbReference type="Proteomes" id="UP000308600"/>
    </source>
</evidence>
<accession>A0ACD3A4V3</accession>